<proteinExistence type="predicted"/>
<keyword evidence="1" id="KW-0812">Transmembrane</keyword>
<evidence type="ECO:0000313" key="2">
    <source>
        <dbReference type="EMBL" id="RAM62960.1"/>
    </source>
</evidence>
<sequence length="134" mass="14864">MLGKRGENRKDLDAGVKAFVARLHRYWQMGSKPGWARVCGVRMRDFLAWGEGDGGVEPKAIGDDQATTISLPARLSTVKGCAPEPLSATRKKDTGNELFTAALIVTQVFFFILLRHLRECKAYQYAQSRGFTVS</sequence>
<dbReference type="EMBL" id="JUGD01000023">
    <property type="protein sequence ID" value="RAM62960.1"/>
    <property type="molecule type" value="Genomic_DNA"/>
</dbReference>
<organism evidence="2 3">
    <name type="scientific">Herbaspirillum rubrisubalbicans</name>
    <dbReference type="NCBI Taxonomy" id="80842"/>
    <lineage>
        <taxon>Bacteria</taxon>
        <taxon>Pseudomonadati</taxon>
        <taxon>Pseudomonadota</taxon>
        <taxon>Betaproteobacteria</taxon>
        <taxon>Burkholderiales</taxon>
        <taxon>Oxalobacteraceae</taxon>
        <taxon>Herbaspirillum</taxon>
    </lineage>
</organism>
<keyword evidence="3" id="KW-1185">Reference proteome</keyword>
<name>A0ABX9BYC9_9BURK</name>
<evidence type="ECO:0000313" key="3">
    <source>
        <dbReference type="Proteomes" id="UP000248631"/>
    </source>
</evidence>
<accession>A0ABX9BYC9</accession>
<comment type="caution">
    <text evidence="2">The sequence shown here is derived from an EMBL/GenBank/DDBJ whole genome shotgun (WGS) entry which is preliminary data.</text>
</comment>
<evidence type="ECO:0000256" key="1">
    <source>
        <dbReference type="SAM" id="Phobius"/>
    </source>
</evidence>
<reference evidence="2 3" key="1">
    <citation type="submission" date="2014-12" db="EMBL/GenBank/DDBJ databases">
        <title>Complete genome sequence of Herbaspirillum rubrisubalbicans Os38.</title>
        <authorList>
            <person name="Chen M."/>
            <person name="An Q."/>
        </authorList>
    </citation>
    <scope>NUCLEOTIDE SEQUENCE [LARGE SCALE GENOMIC DNA]</scope>
    <source>
        <strain evidence="2 3">Os38</strain>
    </source>
</reference>
<feature type="transmembrane region" description="Helical" evidence="1">
    <location>
        <begin position="98"/>
        <end position="117"/>
    </location>
</feature>
<keyword evidence="1" id="KW-1133">Transmembrane helix</keyword>
<keyword evidence="1" id="KW-0472">Membrane</keyword>
<gene>
    <name evidence="2" type="ORF">RB24_18540</name>
</gene>
<dbReference type="Proteomes" id="UP000248631">
    <property type="component" value="Unassembled WGS sequence"/>
</dbReference>
<protein>
    <submittedName>
        <fullName evidence="2">Uncharacterized protein</fullName>
    </submittedName>
</protein>